<dbReference type="PANTHER" id="PTHR11738">
    <property type="entry name" value="MHC CLASS I NK CELL RECEPTOR"/>
    <property type="match status" value="1"/>
</dbReference>
<keyword evidence="6 11" id="KW-1133">Transmembrane helix</keyword>
<dbReference type="InterPro" id="IPR013783">
    <property type="entry name" value="Ig-like_fold"/>
</dbReference>
<evidence type="ECO:0000256" key="7">
    <source>
        <dbReference type="ARBA" id="ARBA00023136"/>
    </source>
</evidence>
<comment type="subcellular location">
    <subcellularLocation>
        <location evidence="1">Cell membrane</location>
        <topology evidence="1">Single-pass membrane protein</topology>
    </subcellularLocation>
</comment>
<evidence type="ECO:0000313" key="13">
    <source>
        <dbReference type="Proteomes" id="UP001177744"/>
    </source>
</evidence>
<keyword evidence="10" id="KW-0393">Immunoglobulin domain</keyword>
<evidence type="ECO:0000256" key="8">
    <source>
        <dbReference type="ARBA" id="ARBA00023157"/>
    </source>
</evidence>
<organism evidence="12 13">
    <name type="scientific">Cnephaeus nilssonii</name>
    <name type="common">Northern bat</name>
    <name type="synonym">Eptesicus nilssonii</name>
    <dbReference type="NCBI Taxonomy" id="3371016"/>
    <lineage>
        <taxon>Eukaryota</taxon>
        <taxon>Metazoa</taxon>
        <taxon>Chordata</taxon>
        <taxon>Craniata</taxon>
        <taxon>Vertebrata</taxon>
        <taxon>Euteleostomi</taxon>
        <taxon>Mammalia</taxon>
        <taxon>Eutheria</taxon>
        <taxon>Laurasiatheria</taxon>
        <taxon>Chiroptera</taxon>
        <taxon>Yangochiroptera</taxon>
        <taxon>Vespertilionidae</taxon>
        <taxon>Cnephaeus</taxon>
    </lineage>
</organism>
<dbReference type="EMBL" id="JAULJE010000021">
    <property type="protein sequence ID" value="KAK1329716.1"/>
    <property type="molecule type" value="Genomic_DNA"/>
</dbReference>
<reference evidence="12" key="1">
    <citation type="submission" date="2023-06" db="EMBL/GenBank/DDBJ databases">
        <title>Reference genome for the Northern bat (Eptesicus nilssonii), a most northern bat species.</title>
        <authorList>
            <person name="Laine V.N."/>
            <person name="Pulliainen A.T."/>
            <person name="Lilley T.M."/>
        </authorList>
    </citation>
    <scope>NUCLEOTIDE SEQUENCE</scope>
    <source>
        <strain evidence="12">BLF_Eptnil</strain>
        <tissue evidence="12">Kidney</tissue>
    </source>
</reference>
<evidence type="ECO:0000256" key="1">
    <source>
        <dbReference type="ARBA" id="ARBA00004162"/>
    </source>
</evidence>
<protein>
    <recommendedName>
        <fullName evidence="14">Leukocyte immunoglobulin-like receptor subfamily A member 5</fullName>
    </recommendedName>
</protein>
<evidence type="ECO:0000256" key="9">
    <source>
        <dbReference type="ARBA" id="ARBA00023180"/>
    </source>
</evidence>
<evidence type="ECO:0000256" key="6">
    <source>
        <dbReference type="ARBA" id="ARBA00022989"/>
    </source>
</evidence>
<keyword evidence="4" id="KW-0732">Signal</keyword>
<keyword evidence="9" id="KW-0325">Glycoprotein</keyword>
<evidence type="ECO:0000256" key="11">
    <source>
        <dbReference type="SAM" id="Phobius"/>
    </source>
</evidence>
<dbReference type="GO" id="GO:0005886">
    <property type="term" value="C:plasma membrane"/>
    <property type="evidence" value="ECO:0007669"/>
    <property type="project" value="UniProtKB-SubCell"/>
</dbReference>
<keyword evidence="2" id="KW-1003">Cell membrane</keyword>
<accession>A0AA40LDS2</accession>
<dbReference type="PANTHER" id="PTHR11738:SF179">
    <property type="entry name" value="LEUKOCYTE IMMUNOGLOBULIN-LIKE RECEPTOR SUBFAMILY A MEMBER 5"/>
    <property type="match status" value="1"/>
</dbReference>
<keyword evidence="3 11" id="KW-0812">Transmembrane</keyword>
<evidence type="ECO:0000256" key="3">
    <source>
        <dbReference type="ARBA" id="ARBA00022692"/>
    </source>
</evidence>
<sequence length="130" mass="13860">MSPVTSAHKGTYRCYSSHSTSPYLLSLPSDPLELLVSGAADTLSPPPNRSDLKMGEWEKLSGMGVGVEVHVLSKGGGCPGWTSRVLMSSWDYTVGNSIRMGVAGLVLVVLGVLLFEAQNSLRRTHDAART</sequence>
<name>A0AA40LDS2_CNENI</name>
<keyword evidence="8" id="KW-1015">Disulfide bond</keyword>
<dbReference type="GO" id="GO:0002764">
    <property type="term" value="P:immune response-regulating signaling pathway"/>
    <property type="evidence" value="ECO:0007669"/>
    <property type="project" value="TreeGrafter"/>
</dbReference>
<evidence type="ECO:0000256" key="5">
    <source>
        <dbReference type="ARBA" id="ARBA00022737"/>
    </source>
</evidence>
<dbReference type="Proteomes" id="UP001177744">
    <property type="component" value="Unassembled WGS sequence"/>
</dbReference>
<evidence type="ECO:0000313" key="12">
    <source>
        <dbReference type="EMBL" id="KAK1329716.1"/>
    </source>
</evidence>
<keyword evidence="5" id="KW-0677">Repeat</keyword>
<dbReference type="InterPro" id="IPR036179">
    <property type="entry name" value="Ig-like_dom_sf"/>
</dbReference>
<dbReference type="SUPFAM" id="SSF48726">
    <property type="entry name" value="Immunoglobulin"/>
    <property type="match status" value="1"/>
</dbReference>
<keyword evidence="13" id="KW-1185">Reference proteome</keyword>
<evidence type="ECO:0000256" key="4">
    <source>
        <dbReference type="ARBA" id="ARBA00022729"/>
    </source>
</evidence>
<keyword evidence="7 11" id="KW-0472">Membrane</keyword>
<comment type="caution">
    <text evidence="12">The sequence shown here is derived from an EMBL/GenBank/DDBJ whole genome shotgun (WGS) entry which is preliminary data.</text>
</comment>
<dbReference type="InterPro" id="IPR050412">
    <property type="entry name" value="Ig-like_Receptors_ImmuneReg"/>
</dbReference>
<feature type="transmembrane region" description="Helical" evidence="11">
    <location>
        <begin position="97"/>
        <end position="115"/>
    </location>
</feature>
<dbReference type="Gene3D" id="2.60.40.10">
    <property type="entry name" value="Immunoglobulins"/>
    <property type="match status" value="1"/>
</dbReference>
<evidence type="ECO:0008006" key="14">
    <source>
        <dbReference type="Google" id="ProtNLM"/>
    </source>
</evidence>
<proteinExistence type="predicted"/>
<evidence type="ECO:0000256" key="2">
    <source>
        <dbReference type="ARBA" id="ARBA00022475"/>
    </source>
</evidence>
<evidence type="ECO:0000256" key="10">
    <source>
        <dbReference type="ARBA" id="ARBA00023319"/>
    </source>
</evidence>
<dbReference type="AlphaFoldDB" id="A0AA40LDS2"/>
<gene>
    <name evidence="12" type="ORF">QTO34_009899</name>
</gene>